<protein>
    <recommendedName>
        <fullName evidence="3">S-adenosyl methyltransferase</fullName>
    </recommendedName>
</protein>
<dbReference type="Pfam" id="PF04672">
    <property type="entry name" value="Methyltransf_19"/>
    <property type="match status" value="1"/>
</dbReference>
<dbReference type="CDD" id="cd02440">
    <property type="entry name" value="AdoMet_MTases"/>
    <property type="match status" value="1"/>
</dbReference>
<dbReference type="Proteomes" id="UP000612808">
    <property type="component" value="Unassembled WGS sequence"/>
</dbReference>
<name>A0A8J3J6C9_9ACTN</name>
<proteinExistence type="predicted"/>
<organism evidence="1 2">
    <name type="scientific">Actinocatenispora rupis</name>
    <dbReference type="NCBI Taxonomy" id="519421"/>
    <lineage>
        <taxon>Bacteria</taxon>
        <taxon>Bacillati</taxon>
        <taxon>Actinomycetota</taxon>
        <taxon>Actinomycetes</taxon>
        <taxon>Micromonosporales</taxon>
        <taxon>Micromonosporaceae</taxon>
        <taxon>Actinocatenispora</taxon>
    </lineage>
</organism>
<gene>
    <name evidence="1" type="ORF">Aru02nite_17880</name>
</gene>
<dbReference type="AlphaFoldDB" id="A0A8J3J6C9"/>
<dbReference type="SUPFAM" id="SSF53335">
    <property type="entry name" value="S-adenosyl-L-methionine-dependent methyltransferases"/>
    <property type="match status" value="1"/>
</dbReference>
<sequence>MATGADHHGPREVSHEDLPNAARAYDYFLGGSSNFAADRAFAEQVLTIAPSVPAVTRLNRSFLRRVVRYYLDQGITQFLDLGSGIPTAGNVHEIAEKRVPDARVVYVDYEPVAYAHARAMLDDNPHATIVHADLRDAAAVLDHPDTQAMLDFDRPIGLLMVGVLLFIADEDHPRELIARYVERLAPGSLVAVSHIASDRADETLRAEVDRLVGAYEQANEHVYVRSYDEMLPWFDGMTLVDPGFVLLPDWHPDNDDERGVPARTLGYGGVARVG</sequence>
<evidence type="ECO:0000313" key="2">
    <source>
        <dbReference type="Proteomes" id="UP000612808"/>
    </source>
</evidence>
<evidence type="ECO:0000313" key="1">
    <source>
        <dbReference type="EMBL" id="GID10899.1"/>
    </source>
</evidence>
<dbReference type="PIRSF" id="PIRSF017393">
    <property type="entry name" value="MTase_SAV2177"/>
    <property type="match status" value="1"/>
</dbReference>
<accession>A0A8J3J6C9</accession>
<dbReference type="RefSeq" id="WP_203656511.1">
    <property type="nucleotide sequence ID" value="NZ_BAAAZM010000004.1"/>
</dbReference>
<dbReference type="InterPro" id="IPR006764">
    <property type="entry name" value="SAM_dep_MeTrfase_SAV2177_type"/>
</dbReference>
<keyword evidence="2" id="KW-1185">Reference proteome</keyword>
<dbReference type="EMBL" id="BOMB01000010">
    <property type="protein sequence ID" value="GID10899.1"/>
    <property type="molecule type" value="Genomic_DNA"/>
</dbReference>
<dbReference type="Gene3D" id="3.40.50.150">
    <property type="entry name" value="Vaccinia Virus protein VP39"/>
    <property type="match status" value="1"/>
</dbReference>
<evidence type="ECO:0008006" key="3">
    <source>
        <dbReference type="Google" id="ProtNLM"/>
    </source>
</evidence>
<comment type="caution">
    <text evidence="1">The sequence shown here is derived from an EMBL/GenBank/DDBJ whole genome shotgun (WGS) entry which is preliminary data.</text>
</comment>
<reference evidence="1" key="1">
    <citation type="submission" date="2021-01" db="EMBL/GenBank/DDBJ databases">
        <title>Whole genome shotgun sequence of Actinocatenispora rupis NBRC 107355.</title>
        <authorList>
            <person name="Komaki H."/>
            <person name="Tamura T."/>
        </authorList>
    </citation>
    <scope>NUCLEOTIDE SEQUENCE</scope>
    <source>
        <strain evidence="1">NBRC 107355</strain>
    </source>
</reference>
<dbReference type="InterPro" id="IPR029063">
    <property type="entry name" value="SAM-dependent_MTases_sf"/>
</dbReference>